<proteinExistence type="predicted"/>
<reference evidence="2 3" key="1">
    <citation type="submission" date="2023-12" db="EMBL/GenBank/DDBJ databases">
        <title>A high-quality genome assembly for Dillenia turbinata (Dilleniales).</title>
        <authorList>
            <person name="Chanderbali A."/>
        </authorList>
    </citation>
    <scope>NUCLEOTIDE SEQUENCE [LARGE SCALE GENOMIC DNA]</scope>
    <source>
        <strain evidence="2">LSX21</strain>
        <tissue evidence="2">Leaf</tissue>
    </source>
</reference>
<dbReference type="SUPFAM" id="SSF81665">
    <property type="entry name" value="Calcium ATPase, transmembrane domain M"/>
    <property type="match status" value="1"/>
</dbReference>
<name>A0AAN8W9S0_9MAGN</name>
<feature type="domain" description="Cation-transporting P-type ATPase N-terminal" evidence="1">
    <location>
        <begin position="4"/>
        <end position="43"/>
    </location>
</feature>
<keyword evidence="3" id="KW-1185">Reference proteome</keyword>
<evidence type="ECO:0000313" key="2">
    <source>
        <dbReference type="EMBL" id="KAK6944556.1"/>
    </source>
</evidence>
<dbReference type="Pfam" id="PF00690">
    <property type="entry name" value="Cation_ATPase_N"/>
    <property type="match status" value="1"/>
</dbReference>
<protein>
    <submittedName>
        <fullName evidence="2">Cation-transporting P-type ATPase, N-terminal</fullName>
    </submittedName>
</protein>
<evidence type="ECO:0000259" key="1">
    <source>
        <dbReference type="Pfam" id="PF00690"/>
    </source>
</evidence>
<comment type="caution">
    <text evidence="2">The sequence shown here is derived from an EMBL/GenBank/DDBJ whole genome shotgun (WGS) entry which is preliminary data.</text>
</comment>
<sequence length="60" mass="6842">MVERIPLEEVFELLKCTKEGLTTQEGEQRLQIFGPNKLEEKKGGGRKIVNDNICTFYGNV</sequence>
<evidence type="ECO:0000313" key="3">
    <source>
        <dbReference type="Proteomes" id="UP001370490"/>
    </source>
</evidence>
<dbReference type="InterPro" id="IPR023298">
    <property type="entry name" value="ATPase_P-typ_TM_dom_sf"/>
</dbReference>
<organism evidence="2 3">
    <name type="scientific">Dillenia turbinata</name>
    <dbReference type="NCBI Taxonomy" id="194707"/>
    <lineage>
        <taxon>Eukaryota</taxon>
        <taxon>Viridiplantae</taxon>
        <taxon>Streptophyta</taxon>
        <taxon>Embryophyta</taxon>
        <taxon>Tracheophyta</taxon>
        <taxon>Spermatophyta</taxon>
        <taxon>Magnoliopsida</taxon>
        <taxon>eudicotyledons</taxon>
        <taxon>Gunneridae</taxon>
        <taxon>Pentapetalae</taxon>
        <taxon>Dilleniales</taxon>
        <taxon>Dilleniaceae</taxon>
        <taxon>Dillenia</taxon>
    </lineage>
</organism>
<dbReference type="Proteomes" id="UP001370490">
    <property type="component" value="Unassembled WGS sequence"/>
</dbReference>
<dbReference type="InterPro" id="IPR004014">
    <property type="entry name" value="ATPase_P-typ_cation-transptr_N"/>
</dbReference>
<dbReference type="AlphaFoldDB" id="A0AAN8W9S0"/>
<gene>
    <name evidence="2" type="ORF">RJ641_025658</name>
</gene>
<accession>A0AAN8W9S0</accession>
<dbReference type="EMBL" id="JBAMMX010000003">
    <property type="protein sequence ID" value="KAK6944556.1"/>
    <property type="molecule type" value="Genomic_DNA"/>
</dbReference>